<proteinExistence type="predicted"/>
<evidence type="ECO:0000313" key="2">
    <source>
        <dbReference type="Proteomes" id="UP000662888"/>
    </source>
</evidence>
<organism evidence="1 2">
    <name type="scientific">Massilia antarctica</name>
    <dbReference type="NCBI Taxonomy" id="2765360"/>
    <lineage>
        <taxon>Bacteria</taxon>
        <taxon>Pseudomonadati</taxon>
        <taxon>Pseudomonadota</taxon>
        <taxon>Betaproteobacteria</taxon>
        <taxon>Burkholderiales</taxon>
        <taxon>Oxalobacteraceae</taxon>
        <taxon>Telluria group</taxon>
        <taxon>Massilia</taxon>
    </lineage>
</organism>
<reference evidence="1 2" key="1">
    <citation type="submission" date="2020-11" db="EMBL/GenBank/DDBJ databases">
        <authorList>
            <person name="Sun Q."/>
        </authorList>
    </citation>
    <scope>NUCLEOTIDE SEQUENCE [LARGE SCALE GENOMIC DNA]</scope>
    <source>
        <strain evidence="1 2">P8398</strain>
    </source>
</reference>
<sequence>MRESIIVTDDFYQDPLGVRAFALRQNFSVKGNYPGARTQAFLNPPKLRNLLKKYGE</sequence>
<accession>A0AA49A927</accession>
<gene>
    <name evidence="1" type="ORF">IV454_04230</name>
</gene>
<dbReference type="EMBL" id="CP065053">
    <property type="protein sequence ID" value="QPI50791.1"/>
    <property type="molecule type" value="Genomic_DNA"/>
</dbReference>
<dbReference type="RefSeq" id="WP_206090462.1">
    <property type="nucleotide sequence ID" value="NZ_CP065053.1"/>
</dbReference>
<dbReference type="Proteomes" id="UP000662888">
    <property type="component" value="Chromosome"/>
</dbReference>
<name>A0AA49A927_9BURK</name>
<protein>
    <submittedName>
        <fullName evidence="1">Uncharacterized protein</fullName>
    </submittedName>
</protein>
<evidence type="ECO:0000313" key="1">
    <source>
        <dbReference type="EMBL" id="QPI50791.1"/>
    </source>
</evidence>
<keyword evidence="2" id="KW-1185">Reference proteome</keyword>